<proteinExistence type="predicted"/>
<dbReference type="PANTHER" id="PTHR21068:SF43">
    <property type="entry name" value="SPARTIN"/>
    <property type="match status" value="1"/>
</dbReference>
<dbReference type="InParanoid" id="D8S9K0"/>
<dbReference type="Proteomes" id="UP000001514">
    <property type="component" value="Unassembled WGS sequence"/>
</dbReference>
<dbReference type="EMBL" id="GL377608">
    <property type="protein sequence ID" value="EFJ18831.1"/>
    <property type="molecule type" value="Genomic_DNA"/>
</dbReference>
<dbReference type="Gramene" id="EFJ18831">
    <property type="protein sequence ID" value="EFJ18831"/>
    <property type="gene ID" value="SELMODRAFT_111719"/>
</dbReference>
<gene>
    <name evidence="2" type="ORF">SELMODRAFT_111719</name>
</gene>
<feature type="domain" description="Senescence" evidence="1">
    <location>
        <begin position="204"/>
        <end position="373"/>
    </location>
</feature>
<organism evidence="3">
    <name type="scientific">Selaginella moellendorffii</name>
    <name type="common">Spikemoss</name>
    <dbReference type="NCBI Taxonomy" id="88036"/>
    <lineage>
        <taxon>Eukaryota</taxon>
        <taxon>Viridiplantae</taxon>
        <taxon>Streptophyta</taxon>
        <taxon>Embryophyta</taxon>
        <taxon>Tracheophyta</taxon>
        <taxon>Lycopodiopsida</taxon>
        <taxon>Selaginellales</taxon>
        <taxon>Selaginellaceae</taxon>
        <taxon>Selaginella</taxon>
    </lineage>
</organism>
<sequence>MEQEALTAANSSLEVLVTLPNAKVYLMDHDQAGSESVLLASGDLSVIRIVQNGKVVAAIVKLGDELQWPLAKDAPVLKLSESHYIFSLRLPVTVEEDEDEDQPSSEGKEEVSFKSSAEVLNYGVTLPGDASQELLKELDLALESYSSLVPVPALLKDQDEELVEMVQDDGNQGIAGVKLTTKKKNYYLEQLAPNADDYQSAIAKAIASGSGHIVRGILWVSELIATQIERSGLLMQQHIKPKKKPSKISPKTMKNIRTAKQISRMTETLASGLLSGVVTATESITSSVLKTKPGAALIGLLRGEAAIATLDAFVKVFDALELAGKNVMSRTTLVTCQVVSHRYGDEAAALTKEGLSTAGHVVTTAWKISKIRTAMNPVKASTNPVSLKAAAIAAAEQLKGKKTM</sequence>
<evidence type="ECO:0000259" key="1">
    <source>
        <dbReference type="Pfam" id="PF06911"/>
    </source>
</evidence>
<dbReference type="InterPro" id="IPR045036">
    <property type="entry name" value="Spartin-like"/>
</dbReference>
<dbReference type="Pfam" id="PF06911">
    <property type="entry name" value="Senescence"/>
    <property type="match status" value="1"/>
</dbReference>
<name>D8S9K0_SELML</name>
<dbReference type="AlphaFoldDB" id="D8S9K0"/>
<dbReference type="PANTHER" id="PTHR21068">
    <property type="entry name" value="SPARTIN"/>
    <property type="match status" value="1"/>
</dbReference>
<dbReference type="GO" id="GO:0005886">
    <property type="term" value="C:plasma membrane"/>
    <property type="evidence" value="ECO:0000318"/>
    <property type="project" value="GO_Central"/>
</dbReference>
<dbReference type="OrthoDB" id="20821at2759"/>
<keyword evidence="3" id="KW-1185">Reference proteome</keyword>
<accession>D8S9K0</accession>
<protein>
    <recommendedName>
        <fullName evidence="1">Senescence domain-containing protein</fullName>
    </recommendedName>
</protein>
<evidence type="ECO:0000313" key="3">
    <source>
        <dbReference type="Proteomes" id="UP000001514"/>
    </source>
</evidence>
<dbReference type="KEGG" id="smo:SELMODRAFT_111719"/>
<evidence type="ECO:0000313" key="2">
    <source>
        <dbReference type="EMBL" id="EFJ18831.1"/>
    </source>
</evidence>
<dbReference type="InterPro" id="IPR009686">
    <property type="entry name" value="Senescence/spartin_C"/>
</dbReference>
<reference evidence="2 3" key="1">
    <citation type="journal article" date="2011" name="Science">
        <title>The Selaginella genome identifies genetic changes associated with the evolution of vascular plants.</title>
        <authorList>
            <person name="Banks J.A."/>
            <person name="Nishiyama T."/>
            <person name="Hasebe M."/>
            <person name="Bowman J.L."/>
            <person name="Gribskov M."/>
            <person name="dePamphilis C."/>
            <person name="Albert V.A."/>
            <person name="Aono N."/>
            <person name="Aoyama T."/>
            <person name="Ambrose B.A."/>
            <person name="Ashton N.W."/>
            <person name="Axtell M.J."/>
            <person name="Barker E."/>
            <person name="Barker M.S."/>
            <person name="Bennetzen J.L."/>
            <person name="Bonawitz N.D."/>
            <person name="Chapple C."/>
            <person name="Cheng C."/>
            <person name="Correa L.G."/>
            <person name="Dacre M."/>
            <person name="DeBarry J."/>
            <person name="Dreyer I."/>
            <person name="Elias M."/>
            <person name="Engstrom E.M."/>
            <person name="Estelle M."/>
            <person name="Feng L."/>
            <person name="Finet C."/>
            <person name="Floyd S.K."/>
            <person name="Frommer W.B."/>
            <person name="Fujita T."/>
            <person name="Gramzow L."/>
            <person name="Gutensohn M."/>
            <person name="Harholt J."/>
            <person name="Hattori M."/>
            <person name="Heyl A."/>
            <person name="Hirai T."/>
            <person name="Hiwatashi Y."/>
            <person name="Ishikawa M."/>
            <person name="Iwata M."/>
            <person name="Karol K.G."/>
            <person name="Koehler B."/>
            <person name="Kolukisaoglu U."/>
            <person name="Kubo M."/>
            <person name="Kurata T."/>
            <person name="Lalonde S."/>
            <person name="Li K."/>
            <person name="Li Y."/>
            <person name="Litt A."/>
            <person name="Lyons E."/>
            <person name="Manning G."/>
            <person name="Maruyama T."/>
            <person name="Michael T.P."/>
            <person name="Mikami K."/>
            <person name="Miyazaki S."/>
            <person name="Morinaga S."/>
            <person name="Murata T."/>
            <person name="Mueller-Roeber B."/>
            <person name="Nelson D.R."/>
            <person name="Obara M."/>
            <person name="Oguri Y."/>
            <person name="Olmstead R.G."/>
            <person name="Onodera N."/>
            <person name="Petersen B.L."/>
            <person name="Pils B."/>
            <person name="Prigge M."/>
            <person name="Rensing S.A."/>
            <person name="Riano-Pachon D.M."/>
            <person name="Roberts A.W."/>
            <person name="Sato Y."/>
            <person name="Scheller H.V."/>
            <person name="Schulz B."/>
            <person name="Schulz C."/>
            <person name="Shakirov E.V."/>
            <person name="Shibagaki N."/>
            <person name="Shinohara N."/>
            <person name="Shippen D.E."/>
            <person name="Soerensen I."/>
            <person name="Sotooka R."/>
            <person name="Sugimoto N."/>
            <person name="Sugita M."/>
            <person name="Sumikawa N."/>
            <person name="Tanurdzic M."/>
            <person name="Theissen G."/>
            <person name="Ulvskov P."/>
            <person name="Wakazuki S."/>
            <person name="Weng J.K."/>
            <person name="Willats W.W."/>
            <person name="Wipf D."/>
            <person name="Wolf P.G."/>
            <person name="Yang L."/>
            <person name="Zimmer A.D."/>
            <person name="Zhu Q."/>
            <person name="Mitros T."/>
            <person name="Hellsten U."/>
            <person name="Loque D."/>
            <person name="Otillar R."/>
            <person name="Salamov A."/>
            <person name="Schmutz J."/>
            <person name="Shapiro H."/>
            <person name="Lindquist E."/>
            <person name="Lucas S."/>
            <person name="Rokhsar D."/>
            <person name="Grigoriev I.V."/>
        </authorList>
    </citation>
    <scope>NUCLEOTIDE SEQUENCE [LARGE SCALE GENOMIC DNA]</scope>
</reference>
<dbReference type="STRING" id="88036.D8S9K0"/>
<dbReference type="HOGENOM" id="CLU_034602_0_0_1"/>
<dbReference type="eggNOG" id="ENOG502QPY0">
    <property type="taxonomic scope" value="Eukaryota"/>
</dbReference>